<dbReference type="FunFam" id="3.30.60.60:FF:000001">
    <property type="entry name" value="Histone acetyltransferase"/>
    <property type="match status" value="1"/>
</dbReference>
<dbReference type="InterPro" id="IPR040706">
    <property type="entry name" value="Zf-MYST"/>
</dbReference>
<dbReference type="Gene3D" id="3.30.60.60">
    <property type="entry name" value="N-acetyl transferase-like"/>
    <property type="match status" value="1"/>
</dbReference>
<comment type="subcellular location">
    <subcellularLocation>
        <location evidence="1">Nucleus</location>
    </subcellularLocation>
</comment>
<keyword evidence="9" id="KW-0805">Transcription regulation</keyword>
<dbReference type="InterPro" id="IPR016181">
    <property type="entry name" value="Acyl_CoA_acyltransferase"/>
</dbReference>
<dbReference type="EC" id="2.3.1.48" evidence="3"/>
<dbReference type="FunFam" id="1.10.10.10:FF:000022">
    <property type="entry name" value="Histone acetyltransferase"/>
    <property type="match status" value="1"/>
</dbReference>
<feature type="active site" description="Proton donor/acceptor" evidence="13">
    <location>
        <position position="407"/>
    </location>
</feature>
<organism evidence="17">
    <name type="scientific">Micromonas pusilla (strain CCMP1545)</name>
    <name type="common">Picoplanktonic green alga</name>
    <dbReference type="NCBI Taxonomy" id="564608"/>
    <lineage>
        <taxon>Eukaryota</taxon>
        <taxon>Viridiplantae</taxon>
        <taxon>Chlorophyta</taxon>
        <taxon>Mamiellophyceae</taxon>
        <taxon>Mamiellales</taxon>
        <taxon>Mamiellaceae</taxon>
        <taxon>Micromonas</taxon>
    </lineage>
</organism>
<reference evidence="16 17" key="1">
    <citation type="journal article" date="2009" name="Science">
        <title>Green evolution and dynamic adaptations revealed by genomes of the marine picoeukaryotes Micromonas.</title>
        <authorList>
            <person name="Worden A.Z."/>
            <person name="Lee J.H."/>
            <person name="Mock T."/>
            <person name="Rouze P."/>
            <person name="Simmons M.P."/>
            <person name="Aerts A.L."/>
            <person name="Allen A.E."/>
            <person name="Cuvelier M.L."/>
            <person name="Derelle E."/>
            <person name="Everett M.V."/>
            <person name="Foulon E."/>
            <person name="Grimwood J."/>
            <person name="Gundlach H."/>
            <person name="Henrissat B."/>
            <person name="Napoli C."/>
            <person name="McDonald S.M."/>
            <person name="Parker M.S."/>
            <person name="Rombauts S."/>
            <person name="Salamov A."/>
            <person name="Von Dassow P."/>
            <person name="Badger J.H."/>
            <person name="Coutinho P.M."/>
            <person name="Demir E."/>
            <person name="Dubchak I."/>
            <person name="Gentemann C."/>
            <person name="Eikrem W."/>
            <person name="Gready J.E."/>
            <person name="John U."/>
            <person name="Lanier W."/>
            <person name="Lindquist E.A."/>
            <person name="Lucas S."/>
            <person name="Mayer K.F."/>
            <person name="Moreau H."/>
            <person name="Not F."/>
            <person name="Otillar R."/>
            <person name="Panaud O."/>
            <person name="Pangilinan J."/>
            <person name="Paulsen I."/>
            <person name="Piegu B."/>
            <person name="Poliakov A."/>
            <person name="Robbens S."/>
            <person name="Schmutz J."/>
            <person name="Toulza E."/>
            <person name="Wyss T."/>
            <person name="Zelensky A."/>
            <person name="Zhou K."/>
            <person name="Armbrust E.V."/>
            <person name="Bhattacharya D."/>
            <person name="Goodenough U.W."/>
            <person name="Van de Peer Y."/>
            <person name="Grigoriev I.V."/>
        </authorList>
    </citation>
    <scope>NUCLEOTIDE SEQUENCE [LARGE SCALE GENOMIC DNA]</scope>
    <source>
        <strain evidence="16 17">CCMP1545</strain>
    </source>
</reference>
<evidence type="ECO:0000256" key="14">
    <source>
        <dbReference type="SAM" id="MobiDB-lite"/>
    </source>
</evidence>
<gene>
    <name evidence="16" type="ORF">MICPUCDRAFT_32053</name>
</gene>
<dbReference type="AlphaFoldDB" id="C1MNF7"/>
<evidence type="ECO:0000256" key="9">
    <source>
        <dbReference type="ARBA" id="ARBA00023015"/>
    </source>
</evidence>
<dbReference type="eggNOG" id="KOG2747">
    <property type="taxonomic scope" value="Eukaryota"/>
</dbReference>
<comment type="similarity">
    <text evidence="2">Belongs to the MYST (SAS/MOZ) family.</text>
</comment>
<sequence>MSSENPARPPADAPASTAPPADAPVRDRSGGDASTSATAATIASAADPASTAPAPDAAIAPAPDAAIAPDAAAAAAAAANAPPTPTVTPPPTQTIFAKGDKVSAFAAFDSTRKHADVLEVRRPAGFDPTTGDPAKISYYVRYDGFDKRLDAWVSGDKLWPAATRTKGSGVDLGDLSGAGGATRKMTRTLKRRYNEINNVGVATEDLTALDQKLEHEHDERTKVKNIGIVECGKYEVDAWYFSPYPEEYQHCDRLYVCEHCLKYMRKERTLLKHKARCAASHPPGKRIYEHPRKAEGKPTVSFWEIDGAGDGKVYCQNLCLLAKLFLDHKTLYYDVSPFLFYVMTEEDETTGKHSVVGYFSKEKWSVEDYNLACILTLPPYQRRGYGSFLIAMSYELSSREEKLGTPERPLSDLGQVSYRSFWSKRILEVLQRAKGNLSVKDISAETSFKEMDIVSSLQSLNLLKYWKGQHIISATPKIIEEHLKTFTRKNAIEINPDLMRWTPPVFAPPPNPRKGGANRQ</sequence>
<evidence type="ECO:0000256" key="7">
    <source>
        <dbReference type="ARBA" id="ARBA00022833"/>
    </source>
</evidence>
<dbReference type="FunFam" id="3.40.630.30:FF:000002">
    <property type="entry name" value="Histone acetyltransferase"/>
    <property type="match status" value="1"/>
</dbReference>
<dbReference type="GO" id="GO:0004402">
    <property type="term" value="F:histone acetyltransferase activity"/>
    <property type="evidence" value="ECO:0007669"/>
    <property type="project" value="InterPro"/>
</dbReference>
<dbReference type="KEGG" id="mpp:MICPUCDRAFT_32053"/>
<dbReference type="CDD" id="cd04301">
    <property type="entry name" value="NAT_SF"/>
    <property type="match status" value="1"/>
</dbReference>
<dbReference type="EMBL" id="GG663737">
    <property type="protein sequence ID" value="EEH58288.1"/>
    <property type="molecule type" value="Genomic_DNA"/>
</dbReference>
<dbReference type="Gene3D" id="2.30.30.140">
    <property type="match status" value="1"/>
</dbReference>
<dbReference type="GeneID" id="9682536"/>
<keyword evidence="5" id="KW-0479">Metal-binding</keyword>
<dbReference type="Pfam" id="PF11717">
    <property type="entry name" value="Tudor-knot"/>
    <property type="match status" value="1"/>
</dbReference>
<dbReference type="Gene3D" id="1.10.10.10">
    <property type="entry name" value="Winged helix-like DNA-binding domain superfamily/Winged helix DNA-binding domain"/>
    <property type="match status" value="1"/>
</dbReference>
<keyword evidence="12" id="KW-0012">Acyltransferase</keyword>
<dbReference type="PANTHER" id="PTHR10615:SF219">
    <property type="entry name" value="HISTONE ACETYLTRANSFERASE KAT5"/>
    <property type="match status" value="1"/>
</dbReference>
<protein>
    <recommendedName>
        <fullName evidence="3">histone acetyltransferase</fullName>
        <ecNumber evidence="3">2.3.1.48</ecNumber>
    </recommendedName>
</protein>
<dbReference type="SUPFAM" id="SSF55729">
    <property type="entry name" value="Acyl-CoA N-acyltransferases (Nat)"/>
    <property type="match status" value="1"/>
</dbReference>
<dbReference type="RefSeq" id="XP_003056643.1">
    <property type="nucleotide sequence ID" value="XM_003056597.1"/>
</dbReference>
<keyword evidence="11" id="KW-0539">Nucleus</keyword>
<dbReference type="GO" id="GO:0008270">
    <property type="term" value="F:zinc ion binding"/>
    <property type="evidence" value="ECO:0007669"/>
    <property type="project" value="UniProtKB-KW"/>
</dbReference>
<proteinExistence type="inferred from homology"/>
<dbReference type="GO" id="GO:0005634">
    <property type="term" value="C:nucleus"/>
    <property type="evidence" value="ECO:0007669"/>
    <property type="project" value="UniProtKB-SubCell"/>
</dbReference>
<keyword evidence="4" id="KW-0808">Transferase</keyword>
<dbReference type="InterPro" id="IPR002717">
    <property type="entry name" value="HAT_MYST-type"/>
</dbReference>
<dbReference type="OMA" id="DRRNDEW"/>
<keyword evidence="7" id="KW-0862">Zinc</keyword>
<evidence type="ECO:0000256" key="13">
    <source>
        <dbReference type="PIRSR" id="PIRSR602717-51"/>
    </source>
</evidence>
<dbReference type="InterPro" id="IPR025995">
    <property type="entry name" value="Tudor-knot"/>
</dbReference>
<evidence type="ECO:0000313" key="17">
    <source>
        <dbReference type="Proteomes" id="UP000001876"/>
    </source>
</evidence>
<feature type="region of interest" description="Disordered" evidence="14">
    <location>
        <begin position="1"/>
        <end position="57"/>
    </location>
</feature>
<dbReference type="Proteomes" id="UP000001876">
    <property type="component" value="Unassembled WGS sequence"/>
</dbReference>
<evidence type="ECO:0000256" key="1">
    <source>
        <dbReference type="ARBA" id="ARBA00004123"/>
    </source>
</evidence>
<dbReference type="PANTHER" id="PTHR10615">
    <property type="entry name" value="HISTONE ACETYLTRANSFERASE"/>
    <property type="match status" value="1"/>
</dbReference>
<keyword evidence="8" id="KW-0007">Acetylation</keyword>
<evidence type="ECO:0000256" key="6">
    <source>
        <dbReference type="ARBA" id="ARBA00022771"/>
    </source>
</evidence>
<dbReference type="SUPFAM" id="SSF54160">
    <property type="entry name" value="Chromo domain-like"/>
    <property type="match status" value="1"/>
</dbReference>
<evidence type="ECO:0000256" key="12">
    <source>
        <dbReference type="ARBA" id="ARBA00023315"/>
    </source>
</evidence>
<feature type="domain" description="MYST-type HAT" evidence="15">
    <location>
        <begin position="221"/>
        <end position="503"/>
    </location>
</feature>
<dbReference type="PROSITE" id="PS51726">
    <property type="entry name" value="MYST_HAT"/>
    <property type="match status" value="1"/>
</dbReference>
<evidence type="ECO:0000256" key="2">
    <source>
        <dbReference type="ARBA" id="ARBA00010107"/>
    </source>
</evidence>
<dbReference type="Pfam" id="PF01853">
    <property type="entry name" value="MOZ_SAS"/>
    <property type="match status" value="1"/>
</dbReference>
<keyword evidence="17" id="KW-1185">Reference proteome</keyword>
<evidence type="ECO:0000256" key="11">
    <source>
        <dbReference type="ARBA" id="ARBA00023242"/>
    </source>
</evidence>
<name>C1MNF7_MICPC</name>
<evidence type="ECO:0000256" key="8">
    <source>
        <dbReference type="ARBA" id="ARBA00022990"/>
    </source>
</evidence>
<keyword evidence="6" id="KW-0863">Zinc-finger</keyword>
<dbReference type="STRING" id="564608.C1MNF7"/>
<dbReference type="InterPro" id="IPR036388">
    <property type="entry name" value="WH-like_DNA-bd_sf"/>
</dbReference>
<keyword evidence="10" id="KW-0804">Transcription</keyword>
<dbReference type="InterPro" id="IPR016197">
    <property type="entry name" value="Chromo-like_dom_sf"/>
</dbReference>
<dbReference type="GO" id="GO:0006355">
    <property type="term" value="P:regulation of DNA-templated transcription"/>
    <property type="evidence" value="ECO:0007669"/>
    <property type="project" value="InterPro"/>
</dbReference>
<dbReference type="Gene3D" id="3.40.630.30">
    <property type="match status" value="1"/>
</dbReference>
<evidence type="ECO:0000256" key="10">
    <source>
        <dbReference type="ARBA" id="ARBA00023163"/>
    </source>
</evidence>
<evidence type="ECO:0000256" key="5">
    <source>
        <dbReference type="ARBA" id="ARBA00022723"/>
    </source>
</evidence>
<dbReference type="OrthoDB" id="787137at2759"/>
<evidence type="ECO:0000313" key="16">
    <source>
        <dbReference type="EMBL" id="EEH58288.1"/>
    </source>
</evidence>
<dbReference type="Pfam" id="PF17772">
    <property type="entry name" value="zf-MYST"/>
    <property type="match status" value="1"/>
</dbReference>
<dbReference type="InterPro" id="IPR050603">
    <property type="entry name" value="MYST_HAT"/>
</dbReference>
<accession>C1MNF7</accession>
<feature type="compositionally biased region" description="Low complexity" evidence="14">
    <location>
        <begin position="33"/>
        <end position="57"/>
    </location>
</feature>
<evidence type="ECO:0000256" key="3">
    <source>
        <dbReference type="ARBA" id="ARBA00013184"/>
    </source>
</evidence>
<evidence type="ECO:0000256" key="4">
    <source>
        <dbReference type="ARBA" id="ARBA00022679"/>
    </source>
</evidence>
<evidence type="ECO:0000259" key="15">
    <source>
        <dbReference type="PROSITE" id="PS51726"/>
    </source>
</evidence>